<dbReference type="EMBL" id="CP107006">
    <property type="protein sequence ID" value="UYQ94985.1"/>
    <property type="molecule type" value="Genomic_DNA"/>
</dbReference>
<organism evidence="3 4">
    <name type="scientific">Chitinophaga horti</name>
    <dbReference type="NCBI Taxonomy" id="2920382"/>
    <lineage>
        <taxon>Bacteria</taxon>
        <taxon>Pseudomonadati</taxon>
        <taxon>Bacteroidota</taxon>
        <taxon>Chitinophagia</taxon>
        <taxon>Chitinophagales</taxon>
        <taxon>Chitinophagaceae</taxon>
        <taxon>Chitinophaga</taxon>
    </lineage>
</organism>
<evidence type="ECO:0000259" key="2">
    <source>
        <dbReference type="PROSITE" id="PS50208"/>
    </source>
</evidence>
<feature type="domain" description="Caspase family p20" evidence="2">
    <location>
        <begin position="148"/>
        <end position="282"/>
    </location>
</feature>
<accession>A0ABY6J5M2</accession>
<dbReference type="SUPFAM" id="SSF52129">
    <property type="entry name" value="Caspase-like"/>
    <property type="match status" value="1"/>
</dbReference>
<proteinExistence type="inferred from homology"/>
<dbReference type="PANTHER" id="PTHR22576">
    <property type="entry name" value="MUCOSA ASSOCIATED LYMPHOID TISSUE LYMPHOMA TRANSLOCATION PROTEIN 1/PARACASPASE"/>
    <property type="match status" value="1"/>
</dbReference>
<dbReference type="InterPro" id="IPR015917">
    <property type="entry name" value="Pept_C14A"/>
</dbReference>
<dbReference type="Pfam" id="PF00656">
    <property type="entry name" value="Peptidase_C14"/>
    <property type="match status" value="1"/>
</dbReference>
<evidence type="ECO:0000313" key="3">
    <source>
        <dbReference type="EMBL" id="UYQ94985.1"/>
    </source>
</evidence>
<gene>
    <name evidence="3" type="ORF">MKQ68_07745</name>
</gene>
<name>A0ABY6J5M2_9BACT</name>
<reference evidence="3" key="1">
    <citation type="submission" date="2022-10" db="EMBL/GenBank/DDBJ databases">
        <title>Chitinophaga sp. nov., isolated from soil.</title>
        <authorList>
            <person name="Jeon C.O."/>
        </authorList>
    </citation>
    <scope>NUCLEOTIDE SEQUENCE</scope>
    <source>
        <strain evidence="3">R8</strain>
    </source>
</reference>
<evidence type="ECO:0000256" key="1">
    <source>
        <dbReference type="ARBA" id="ARBA00010134"/>
    </source>
</evidence>
<dbReference type="PROSITE" id="PS50208">
    <property type="entry name" value="CASPASE_P20"/>
    <property type="match status" value="1"/>
</dbReference>
<keyword evidence="4" id="KW-1185">Reference proteome</keyword>
<dbReference type="Proteomes" id="UP001162741">
    <property type="component" value="Chromosome"/>
</dbReference>
<dbReference type="InterPro" id="IPR029030">
    <property type="entry name" value="Caspase-like_dom_sf"/>
</dbReference>
<sequence length="556" mass="62717">MLFIQYKYDAMRYLLILLTTLLSISVAYGQPVKNTPEVTWISPKTVQSNTTADKLSVEVCVKSSTKLKDVKLYLNDKEVKPKTLDTVPDVVSVRPNSCNKLVKEVLVLSKGANYLKLVATNEAGATTQTYTVRYSQPRISVVDAPKPERRKALVIGNARYASQAYIPNCYNDADSIEHIFKKLNFTVVKKMDLSMQSFLQTLDSFCVDIDQYDAVVVYYSGHGFEVNGFNCMFPVDATVADLPNLLGQYSITSDPSNPIMQRFFANGVKKTIFILDACRDNPLSDALKDDGYGKHLKSAHFDKKTFLIDSSDRTRMRIEKDNGVSAPAGCLIAYATVAGMKAESVSRNSGRNSPYTAALLKNLKRQGLPVIDMLKEVQRTLKNTRLLEQDCSFYYSLPEDFTFNMIDTSLYASRNGVLMNYTDERDKKYCGVYRSISIDTEAMEDTVSGLQFHLDFEVNGMRGDGRVYIEFYDEQGLPLKDFNQAWTDGNIRLRSEFSTNNYSYSNSDLSRDLFLSYASFDPALKGQTVHYVITASANDYIKLKTKLRPLVLPVWK</sequence>
<dbReference type="Gene3D" id="3.40.50.1460">
    <property type="match status" value="1"/>
</dbReference>
<dbReference type="InterPro" id="IPR001309">
    <property type="entry name" value="Pept_C14_p20"/>
</dbReference>
<dbReference type="SMART" id="SM00115">
    <property type="entry name" value="CASc"/>
    <property type="match status" value="1"/>
</dbReference>
<dbReference type="RefSeq" id="WP_264282793.1">
    <property type="nucleotide sequence ID" value="NZ_CP107006.1"/>
</dbReference>
<comment type="similarity">
    <text evidence="1">Belongs to the peptidase C14A family.</text>
</comment>
<dbReference type="InterPro" id="IPR052039">
    <property type="entry name" value="Caspase-related_regulators"/>
</dbReference>
<evidence type="ECO:0000313" key="4">
    <source>
        <dbReference type="Proteomes" id="UP001162741"/>
    </source>
</evidence>
<protein>
    <submittedName>
        <fullName evidence="3">Caspase family protein</fullName>
    </submittedName>
</protein>
<dbReference type="PANTHER" id="PTHR22576:SF37">
    <property type="entry name" value="MUCOSA-ASSOCIATED LYMPHOID TISSUE LYMPHOMA TRANSLOCATION PROTEIN 1"/>
    <property type="match status" value="1"/>
</dbReference>
<dbReference type="InterPro" id="IPR011600">
    <property type="entry name" value="Pept_C14_caspase"/>
</dbReference>